<evidence type="ECO:0000256" key="5">
    <source>
        <dbReference type="ARBA" id="ARBA00023004"/>
    </source>
</evidence>
<dbReference type="Proteomes" id="UP000294003">
    <property type="component" value="Unassembled WGS sequence"/>
</dbReference>
<dbReference type="Pfam" id="PF00067">
    <property type="entry name" value="p450"/>
    <property type="match status" value="1"/>
</dbReference>
<dbReference type="Gene3D" id="1.10.630.10">
    <property type="entry name" value="Cytochrome P450"/>
    <property type="match status" value="1"/>
</dbReference>
<comment type="caution">
    <text evidence="8">The sequence shown here is derived from an EMBL/GenBank/DDBJ whole genome shotgun (WGS) entry which is preliminary data.</text>
</comment>
<dbReference type="InterPro" id="IPR036396">
    <property type="entry name" value="Cyt_P450_sf"/>
</dbReference>
<keyword evidence="5 6" id="KW-0408">Iron</keyword>
<dbReference type="PRINTS" id="PR00385">
    <property type="entry name" value="P450"/>
</dbReference>
<evidence type="ECO:0000313" key="9">
    <source>
        <dbReference type="Proteomes" id="UP000294003"/>
    </source>
</evidence>
<dbReference type="InterPro" id="IPR050121">
    <property type="entry name" value="Cytochrome_P450_monoxygenase"/>
</dbReference>
<dbReference type="PANTHER" id="PTHR24305">
    <property type="entry name" value="CYTOCHROME P450"/>
    <property type="match status" value="1"/>
</dbReference>
<sequence>MAVTNTLEQPSGLVSRFIGRLSPATIAVGLGALFTLYWISSIIYSLYLHPLSKYPGPRLWAITRIPYAFYLQKGRLPQTVKGLHDKYGTIVRIAPDELSFTEGSAWKDICQPKPGHGPFDKWTIYLNPSVNGAYSILTSPTRQGHARIRRQLNHGFSDKALQAQESMFQSHVDLLISRIREAISSGQQDLNMFQWYTWATSDIMGDLAFGESFRCLDDGKDHRWISILIRQFQAVVTITSFRFFTVPRKLFQWYMPAKMLERPREIHKYAVEKVDKRLSRDTERPDFVYYLQRENKDNTQMSRAEIDTTLSTLIIAGGETTAAFLSGITFYLVQYPEVLRKLESEIRTAFKSEDEINAVSTNKLVYFNACVKEGLRLTPAVPFGHPRVVPPGGDEICGQHLPGGTKLSVMAWAMYRSERNFKHAETFDPERWVTWNGYDDQSAFEPFSLGARNCIGKNLALVELKIILARTIFNFNLSLPEGKKDMGWEWGDQHIYMLWQCDPMVVRVTDARKGVYRV</sequence>
<dbReference type="InterPro" id="IPR002401">
    <property type="entry name" value="Cyt_P450_E_grp-I"/>
</dbReference>
<name>A0ABY0GV64_9PEZI</name>
<comment type="cofactor">
    <cofactor evidence="1">
        <name>heme</name>
        <dbReference type="ChEBI" id="CHEBI:30413"/>
    </cofactor>
</comment>
<keyword evidence="6" id="KW-0503">Monooxygenase</keyword>
<proteinExistence type="inferred from homology"/>
<evidence type="ECO:0000256" key="2">
    <source>
        <dbReference type="ARBA" id="ARBA00010617"/>
    </source>
</evidence>
<protein>
    <recommendedName>
        <fullName evidence="10">Cytochrome P450</fullName>
    </recommendedName>
</protein>
<dbReference type="PRINTS" id="PR00463">
    <property type="entry name" value="EP450I"/>
</dbReference>
<evidence type="ECO:0000256" key="7">
    <source>
        <dbReference type="SAM" id="Phobius"/>
    </source>
</evidence>
<keyword evidence="3 6" id="KW-0349">Heme</keyword>
<evidence type="ECO:0000256" key="1">
    <source>
        <dbReference type="ARBA" id="ARBA00001971"/>
    </source>
</evidence>
<dbReference type="InterPro" id="IPR001128">
    <property type="entry name" value="Cyt_P450"/>
</dbReference>
<feature type="transmembrane region" description="Helical" evidence="7">
    <location>
        <begin position="26"/>
        <end position="48"/>
    </location>
</feature>
<evidence type="ECO:0000256" key="6">
    <source>
        <dbReference type="RuleBase" id="RU000461"/>
    </source>
</evidence>
<reference evidence="8 9" key="1">
    <citation type="submission" date="2018-06" db="EMBL/GenBank/DDBJ databases">
        <title>Complete Genomes of Monosporascus.</title>
        <authorList>
            <person name="Robinson A.J."/>
            <person name="Natvig D.O."/>
        </authorList>
    </citation>
    <scope>NUCLEOTIDE SEQUENCE [LARGE SCALE GENOMIC DNA]</scope>
    <source>
        <strain evidence="8 9">CBS 609.92</strain>
    </source>
</reference>
<dbReference type="PANTHER" id="PTHR24305:SF210">
    <property type="entry name" value="CYTOCHROME P450 MONOOXYGENASE ASQL-RELATED"/>
    <property type="match status" value="1"/>
</dbReference>
<dbReference type="CDD" id="cd11058">
    <property type="entry name" value="CYP60B-like"/>
    <property type="match status" value="1"/>
</dbReference>
<evidence type="ECO:0000313" key="8">
    <source>
        <dbReference type="EMBL" id="RYO74741.1"/>
    </source>
</evidence>
<dbReference type="InterPro" id="IPR017972">
    <property type="entry name" value="Cyt_P450_CS"/>
</dbReference>
<gene>
    <name evidence="8" type="ORF">DL762_010304</name>
</gene>
<keyword evidence="4 6" id="KW-0479">Metal-binding</keyword>
<dbReference type="EMBL" id="QJNS01000718">
    <property type="protein sequence ID" value="RYO74741.1"/>
    <property type="molecule type" value="Genomic_DNA"/>
</dbReference>
<evidence type="ECO:0000256" key="4">
    <source>
        <dbReference type="ARBA" id="ARBA00022723"/>
    </source>
</evidence>
<organism evidence="8 9">
    <name type="scientific">Monosporascus cannonballus</name>
    <dbReference type="NCBI Taxonomy" id="155416"/>
    <lineage>
        <taxon>Eukaryota</taxon>
        <taxon>Fungi</taxon>
        <taxon>Dikarya</taxon>
        <taxon>Ascomycota</taxon>
        <taxon>Pezizomycotina</taxon>
        <taxon>Sordariomycetes</taxon>
        <taxon>Xylariomycetidae</taxon>
        <taxon>Xylariales</taxon>
        <taxon>Xylariales incertae sedis</taxon>
        <taxon>Monosporascus</taxon>
    </lineage>
</organism>
<keyword evidence="6" id="KW-0560">Oxidoreductase</keyword>
<keyword evidence="9" id="KW-1185">Reference proteome</keyword>
<keyword evidence="7" id="KW-1133">Transmembrane helix</keyword>
<keyword evidence="7" id="KW-0472">Membrane</keyword>
<dbReference type="PROSITE" id="PS00086">
    <property type="entry name" value="CYTOCHROME_P450"/>
    <property type="match status" value="1"/>
</dbReference>
<keyword evidence="7" id="KW-0812">Transmembrane</keyword>
<comment type="similarity">
    <text evidence="2 6">Belongs to the cytochrome P450 family.</text>
</comment>
<dbReference type="SUPFAM" id="SSF48264">
    <property type="entry name" value="Cytochrome P450"/>
    <property type="match status" value="1"/>
</dbReference>
<accession>A0ABY0GV64</accession>
<evidence type="ECO:0008006" key="10">
    <source>
        <dbReference type="Google" id="ProtNLM"/>
    </source>
</evidence>
<evidence type="ECO:0000256" key="3">
    <source>
        <dbReference type="ARBA" id="ARBA00022617"/>
    </source>
</evidence>